<dbReference type="Gene3D" id="3.40.50.720">
    <property type="entry name" value="NAD(P)-binding Rossmann-like Domain"/>
    <property type="match status" value="1"/>
</dbReference>
<feature type="non-terminal residue" evidence="3">
    <location>
        <position position="1"/>
    </location>
</feature>
<dbReference type="CDD" id="cd05233">
    <property type="entry name" value="SDR_c"/>
    <property type="match status" value="1"/>
</dbReference>
<name>F2TU28_AJEDA</name>
<dbReference type="SUPFAM" id="SSF51735">
    <property type="entry name" value="NAD(P)-binding Rossmann-fold domains"/>
    <property type="match status" value="1"/>
</dbReference>
<dbReference type="EMBL" id="GG749685">
    <property type="protein sequence ID" value="EGE86741.2"/>
    <property type="molecule type" value="Genomic_DNA"/>
</dbReference>
<dbReference type="GO" id="GO:0050664">
    <property type="term" value="F:oxidoreductase activity, acting on NAD(P)H, oxygen as acceptor"/>
    <property type="evidence" value="ECO:0007669"/>
    <property type="project" value="TreeGrafter"/>
</dbReference>
<organism evidence="3">
    <name type="scientific">Ajellomyces dermatitidis (strain ATCC 18188 / CBS 674.68)</name>
    <name type="common">Blastomyces dermatitidis</name>
    <dbReference type="NCBI Taxonomy" id="653446"/>
    <lineage>
        <taxon>Eukaryota</taxon>
        <taxon>Fungi</taxon>
        <taxon>Dikarya</taxon>
        <taxon>Ascomycota</taxon>
        <taxon>Pezizomycotina</taxon>
        <taxon>Eurotiomycetes</taxon>
        <taxon>Eurotiomycetidae</taxon>
        <taxon>Onygenales</taxon>
        <taxon>Ajellomycetaceae</taxon>
        <taxon>Blastomyces</taxon>
    </lineage>
</organism>
<dbReference type="PANTHER" id="PTHR43008:SF7">
    <property type="entry name" value="SHORT CHAIN DEHYDROGENASE_REDUCTASE (AFU_ORTHOLOGUE AFUA_2G00830)"/>
    <property type="match status" value="1"/>
</dbReference>
<dbReference type="InterPro" id="IPR036291">
    <property type="entry name" value="NAD(P)-bd_dom_sf"/>
</dbReference>
<dbReference type="PANTHER" id="PTHR43008">
    <property type="entry name" value="BENZIL REDUCTASE"/>
    <property type="match status" value="1"/>
</dbReference>
<evidence type="ECO:0000256" key="2">
    <source>
        <dbReference type="ARBA" id="ARBA00023002"/>
    </source>
</evidence>
<sequence>AGSGIGFAVAQLCRSHGMNLILVDIHADNLTHAHSILGDTPTAKTLTHIMDARTLSRKSRGCPGRIRNIFHHLHGCRKCTVCIPPSGYRLSRRAASHHNYRLKARHYESAGRQNPAYNASKSAVKSIAEHLSHDLLPNKNVSTHLLIPGWTYTSMAGSSGVLPDTQKPKGAWLPEQVARYMYDKMGKGEFYIICPDDEVSESLDRARMAWAMEDVMERRPPLSRWNDMWKDVAAEWIEKDSALRKKA</sequence>
<dbReference type="AlphaFoldDB" id="F2TU28"/>
<protein>
    <submittedName>
        <fullName evidence="3">Short chain dehydrogenase/reductase</fullName>
    </submittedName>
</protein>
<dbReference type="HOGENOM" id="CLU_010194_2_3_1"/>
<gene>
    <name evidence="3" type="ORF">BDDG_09691</name>
</gene>
<dbReference type="PROSITE" id="PS00061">
    <property type="entry name" value="ADH_SHORT"/>
    <property type="match status" value="1"/>
</dbReference>
<comment type="similarity">
    <text evidence="1">Belongs to the short-chain dehydrogenases/reductases (SDR) family.</text>
</comment>
<dbReference type="Proteomes" id="UP000007802">
    <property type="component" value="Unassembled WGS sequence"/>
</dbReference>
<dbReference type="OrthoDB" id="5307821at2759"/>
<evidence type="ECO:0000256" key="1">
    <source>
        <dbReference type="ARBA" id="ARBA00006484"/>
    </source>
</evidence>
<proteinExistence type="inferred from homology"/>
<dbReference type="InterPro" id="IPR020904">
    <property type="entry name" value="Sc_DH/Rdtase_CS"/>
</dbReference>
<evidence type="ECO:0000313" key="3">
    <source>
        <dbReference type="EMBL" id="EGE86741.2"/>
    </source>
</evidence>
<keyword evidence="2" id="KW-0560">Oxidoreductase</keyword>
<reference evidence="3" key="1">
    <citation type="submission" date="2010-03" db="EMBL/GenBank/DDBJ databases">
        <title>Annotation of Blastomyces dermatitidis strain ATCC 18188.</title>
        <authorList>
            <consortium name="The Broad Institute Genome Sequencing Platform"/>
            <consortium name="Broad Institute Genome Sequencing Center for Infectious Disease."/>
            <person name="Cuomo C."/>
            <person name="Klein B."/>
            <person name="Sullivan T."/>
            <person name="Heitman J."/>
            <person name="Young S."/>
            <person name="Zeng Q."/>
            <person name="Gargeya S."/>
            <person name="Alvarado L."/>
            <person name="Berlin A.M."/>
            <person name="Chapman S.B."/>
            <person name="Chen Z."/>
            <person name="Freedman E."/>
            <person name="Gellesch M."/>
            <person name="Goldberg J."/>
            <person name="Griggs A."/>
            <person name="Gujja S."/>
            <person name="Heilman E."/>
            <person name="Heiman D."/>
            <person name="Howarth C."/>
            <person name="Mehta T."/>
            <person name="Neiman D."/>
            <person name="Pearson M."/>
            <person name="Roberts A."/>
            <person name="Saif S."/>
            <person name="Shea T."/>
            <person name="Shenoy N."/>
            <person name="Sisk P."/>
            <person name="Stolte C."/>
            <person name="Sykes S."/>
            <person name="White J."/>
            <person name="Yandava C."/>
            <person name="Haas B."/>
            <person name="Nusbaum C."/>
            <person name="Birren B."/>
        </authorList>
    </citation>
    <scope>NUCLEOTIDE SEQUENCE [LARGE SCALE GENOMIC DNA]</scope>
    <source>
        <strain evidence="3">ATCC 18188</strain>
    </source>
</reference>
<accession>F2TU28</accession>